<dbReference type="InterPro" id="IPR004360">
    <property type="entry name" value="Glyas_Fos-R_dOase_dom"/>
</dbReference>
<dbReference type="SUPFAM" id="SSF54593">
    <property type="entry name" value="Glyoxalase/Bleomycin resistance protein/Dihydroxybiphenyl dioxygenase"/>
    <property type="match status" value="2"/>
</dbReference>
<keyword evidence="4" id="KW-1185">Reference proteome</keyword>
<reference evidence="4" key="1">
    <citation type="submission" date="2016-10" db="EMBL/GenBank/DDBJ databases">
        <authorList>
            <person name="Varghese N."/>
            <person name="Submissions S."/>
        </authorList>
    </citation>
    <scope>NUCLEOTIDE SEQUENCE [LARGE SCALE GENOMIC DNA]</scope>
    <source>
        <strain evidence="4">CGMCC 1.7738</strain>
    </source>
</reference>
<dbReference type="STRING" id="553466.SAMN04487950_1356"/>
<proteinExistence type="predicted"/>
<keyword evidence="3" id="KW-0560">Oxidoreductase</keyword>
<dbReference type="PANTHER" id="PTHR43279:SF1">
    <property type="entry name" value="CATECHOL-2,3-DIOXYGENASE"/>
    <property type="match status" value="1"/>
</dbReference>
<feature type="domain" description="VOC" evidence="2">
    <location>
        <begin position="12"/>
        <end position="127"/>
    </location>
</feature>
<keyword evidence="1" id="KW-0479">Metal-binding</keyword>
<dbReference type="Proteomes" id="UP000199607">
    <property type="component" value="Unassembled WGS sequence"/>
</dbReference>
<evidence type="ECO:0000256" key="1">
    <source>
        <dbReference type="ARBA" id="ARBA00022723"/>
    </source>
</evidence>
<dbReference type="InterPro" id="IPR037523">
    <property type="entry name" value="VOC_core"/>
</dbReference>
<organism evidence="3 4">
    <name type="scientific">Halogranum rubrum</name>
    <dbReference type="NCBI Taxonomy" id="553466"/>
    <lineage>
        <taxon>Archaea</taxon>
        <taxon>Methanobacteriati</taxon>
        <taxon>Methanobacteriota</taxon>
        <taxon>Stenosarchaea group</taxon>
        <taxon>Halobacteria</taxon>
        <taxon>Halobacteriales</taxon>
        <taxon>Haloferacaceae</taxon>
    </lineage>
</organism>
<evidence type="ECO:0000313" key="4">
    <source>
        <dbReference type="Proteomes" id="UP000199607"/>
    </source>
</evidence>
<dbReference type="GO" id="GO:0004462">
    <property type="term" value="F:lactoylglutathione lyase activity"/>
    <property type="evidence" value="ECO:0007669"/>
    <property type="project" value="InterPro"/>
</dbReference>
<dbReference type="AlphaFoldDB" id="A0A1I4CTS5"/>
<dbReference type="EMBL" id="FOTC01000001">
    <property type="protein sequence ID" value="SFK83729.1"/>
    <property type="molecule type" value="Genomic_DNA"/>
</dbReference>
<dbReference type="PROSITE" id="PS00934">
    <property type="entry name" value="GLYOXALASE_I_1"/>
    <property type="match status" value="1"/>
</dbReference>
<keyword evidence="3" id="KW-0223">Dioxygenase</keyword>
<protein>
    <submittedName>
        <fullName evidence="3">Catechol 2,3-dioxygenase</fullName>
    </submittedName>
</protein>
<dbReference type="Pfam" id="PF00903">
    <property type="entry name" value="Glyoxalase"/>
    <property type="match status" value="2"/>
</dbReference>
<evidence type="ECO:0000313" key="3">
    <source>
        <dbReference type="EMBL" id="SFK83729.1"/>
    </source>
</evidence>
<dbReference type="GO" id="GO:0051213">
    <property type="term" value="F:dioxygenase activity"/>
    <property type="evidence" value="ECO:0007669"/>
    <property type="project" value="UniProtKB-KW"/>
</dbReference>
<dbReference type="Gene3D" id="3.10.180.10">
    <property type="entry name" value="2,3-Dihydroxybiphenyl 1,2-Dioxygenase, domain 1"/>
    <property type="match status" value="2"/>
</dbReference>
<dbReference type="PANTHER" id="PTHR43279">
    <property type="entry name" value="CATECHOL-2,3-DIOXYGENASE"/>
    <property type="match status" value="1"/>
</dbReference>
<feature type="domain" description="VOC" evidence="2">
    <location>
        <begin position="168"/>
        <end position="279"/>
    </location>
</feature>
<dbReference type="CDD" id="cd16359">
    <property type="entry name" value="VOC_BsCatE_like_C"/>
    <property type="match status" value="1"/>
</dbReference>
<gene>
    <name evidence="3" type="ORF">SAMN04487950_1356</name>
</gene>
<evidence type="ECO:0000259" key="2">
    <source>
        <dbReference type="PROSITE" id="PS51819"/>
    </source>
</evidence>
<dbReference type="GO" id="GO:0046872">
    <property type="term" value="F:metal ion binding"/>
    <property type="evidence" value="ECO:0007669"/>
    <property type="project" value="UniProtKB-KW"/>
</dbReference>
<name>A0A1I4CTS5_9EURY</name>
<sequence length="279" mass="29962">MTPSPLVLDTARIGRTALVVANLDETVEFYTDVVGLTVQTRDTNAATLGAGETPLLVLTEDEEAPPRRRDQTGLFHTAFLLPTRAALGAALDRIREHARLSGASDHYVSEALYLSDPEGNGVEIYWDRPRAEWPRADDGTIEIGTIPLDVDELAAQSDGSADAPAGTTVGHVHLEVSSIDASKAFYVDTLGLRLQTEMPSALFVAAGDYHHHLGLNTWNGRTRPPGGRGLAWFEFVVGDAETLAAVRRRLADADVSTTDVADGFEVGDPDGVSLRFCAQ</sequence>
<dbReference type="RefSeq" id="WP_089867369.1">
    <property type="nucleotide sequence ID" value="NZ_FOTC01000001.1"/>
</dbReference>
<accession>A0A1I4CTS5</accession>
<dbReference type="InterPro" id="IPR018146">
    <property type="entry name" value="Glyoxalase_1_CS"/>
</dbReference>
<dbReference type="InterPro" id="IPR029068">
    <property type="entry name" value="Glyas_Bleomycin-R_OHBP_Dase"/>
</dbReference>
<dbReference type="PROSITE" id="PS51819">
    <property type="entry name" value="VOC"/>
    <property type="match status" value="2"/>
</dbReference>